<dbReference type="Proteomes" id="UP000438345">
    <property type="component" value="Chromosome"/>
</dbReference>
<dbReference type="AlphaFoldDB" id="A0A857D274"/>
<evidence type="ECO:0000313" key="2">
    <source>
        <dbReference type="Proteomes" id="UP000438345"/>
    </source>
</evidence>
<gene>
    <name evidence="1" type="ORF">GQR42_09065</name>
</gene>
<dbReference type="RefSeq" id="WP_158199711.1">
    <property type="nucleotide sequence ID" value="NZ_CP046973.1"/>
</dbReference>
<evidence type="ECO:0008006" key="3">
    <source>
        <dbReference type="Google" id="ProtNLM"/>
    </source>
</evidence>
<reference evidence="1 2" key="1">
    <citation type="submission" date="2019-12" db="EMBL/GenBank/DDBJ databases">
        <title>Complete genome sequence of Microcystis aeruginosa strain FD4.</title>
        <authorList>
            <person name="Urakawa H."/>
        </authorList>
    </citation>
    <scope>NUCLEOTIDE SEQUENCE [LARGE SCALE GENOMIC DNA]</scope>
    <source>
        <strain evidence="1 2">FD4</strain>
    </source>
</reference>
<name>A0A857D274_MICAE</name>
<proteinExistence type="predicted"/>
<organism evidence="1 2">
    <name type="scientific">Microcystis aeruginosa FD4</name>
    <dbReference type="NCBI Taxonomy" id="2686288"/>
    <lineage>
        <taxon>Bacteria</taxon>
        <taxon>Bacillati</taxon>
        <taxon>Cyanobacteriota</taxon>
        <taxon>Cyanophyceae</taxon>
        <taxon>Oscillatoriophycideae</taxon>
        <taxon>Chroococcales</taxon>
        <taxon>Microcystaceae</taxon>
        <taxon>Microcystis</taxon>
    </lineage>
</organism>
<accession>A0A857D274</accession>
<dbReference type="EMBL" id="CP046973">
    <property type="protein sequence ID" value="QGZ89686.1"/>
    <property type="molecule type" value="Genomic_DNA"/>
</dbReference>
<evidence type="ECO:0000313" key="1">
    <source>
        <dbReference type="EMBL" id="QGZ89686.1"/>
    </source>
</evidence>
<protein>
    <recommendedName>
        <fullName evidence="3">Transposase</fullName>
    </recommendedName>
</protein>
<sequence length="53" mass="5964">MKCRQKISGGFRSWPGVEHFTLICSLISTTRKQGQNILQVLTQVLKGEVLVFS</sequence>